<dbReference type="EMBL" id="JAGYWB010000008">
    <property type="protein sequence ID" value="KAI0514125.1"/>
    <property type="molecule type" value="Genomic_DNA"/>
</dbReference>
<evidence type="ECO:0000313" key="2">
    <source>
        <dbReference type="Proteomes" id="UP000829196"/>
    </source>
</evidence>
<sequence>MLHFRIEIQLQCRAKFQRNLEIEQNCGVVRKLERISTAFGQNSSVVPKSGRIAAFGQKSGGARVEFWRRSSKILTTVVEEFLPS</sequence>
<evidence type="ECO:0000313" key="1">
    <source>
        <dbReference type="EMBL" id="KAI0514125.1"/>
    </source>
</evidence>
<protein>
    <submittedName>
        <fullName evidence="1">Uncharacterized protein</fullName>
    </submittedName>
</protein>
<dbReference type="Proteomes" id="UP000829196">
    <property type="component" value="Unassembled WGS sequence"/>
</dbReference>
<organism evidence="1 2">
    <name type="scientific">Dendrobium nobile</name>
    <name type="common">Orchid</name>
    <dbReference type="NCBI Taxonomy" id="94219"/>
    <lineage>
        <taxon>Eukaryota</taxon>
        <taxon>Viridiplantae</taxon>
        <taxon>Streptophyta</taxon>
        <taxon>Embryophyta</taxon>
        <taxon>Tracheophyta</taxon>
        <taxon>Spermatophyta</taxon>
        <taxon>Magnoliopsida</taxon>
        <taxon>Liliopsida</taxon>
        <taxon>Asparagales</taxon>
        <taxon>Orchidaceae</taxon>
        <taxon>Epidendroideae</taxon>
        <taxon>Malaxideae</taxon>
        <taxon>Dendrobiinae</taxon>
        <taxon>Dendrobium</taxon>
    </lineage>
</organism>
<gene>
    <name evidence="1" type="ORF">KFK09_010159</name>
</gene>
<reference evidence="1" key="1">
    <citation type="journal article" date="2022" name="Front. Genet.">
        <title>Chromosome-Scale Assembly of the Dendrobium nobile Genome Provides Insights Into the Molecular Mechanism of the Biosynthesis of the Medicinal Active Ingredient of Dendrobium.</title>
        <authorList>
            <person name="Xu Q."/>
            <person name="Niu S.-C."/>
            <person name="Li K.-L."/>
            <person name="Zheng P.-J."/>
            <person name="Zhang X.-J."/>
            <person name="Jia Y."/>
            <person name="Liu Y."/>
            <person name="Niu Y.-X."/>
            <person name="Yu L.-H."/>
            <person name="Chen D.-F."/>
            <person name="Zhang G.-Q."/>
        </authorList>
    </citation>
    <scope>NUCLEOTIDE SEQUENCE</scope>
    <source>
        <tissue evidence="1">Leaf</tissue>
    </source>
</reference>
<dbReference type="AlphaFoldDB" id="A0A8T3BM59"/>
<comment type="caution">
    <text evidence="1">The sequence shown here is derived from an EMBL/GenBank/DDBJ whole genome shotgun (WGS) entry which is preliminary data.</text>
</comment>
<keyword evidence="2" id="KW-1185">Reference proteome</keyword>
<name>A0A8T3BM59_DENNO</name>
<proteinExistence type="predicted"/>
<accession>A0A8T3BM59</accession>